<dbReference type="EMBL" id="CM024790">
    <property type="protein sequence ID" value="KAG8007668.1"/>
    <property type="molecule type" value="Genomic_DNA"/>
</dbReference>
<sequence length="92" mass="10593">MQNQIDGLRARNAALEQQLEDMEMSHMDKVGSLEAVIAQLETQLCETKLEMTKYLQDYQELLHIKLKLDAEIATYRKLLEGEESRLGIAKEV</sequence>
<organism evidence="1 2">
    <name type="scientific">Nibea albiflora</name>
    <name type="common">Yellow drum</name>
    <name type="synonym">Corvina albiflora</name>
    <dbReference type="NCBI Taxonomy" id="240163"/>
    <lineage>
        <taxon>Eukaryota</taxon>
        <taxon>Metazoa</taxon>
        <taxon>Chordata</taxon>
        <taxon>Craniata</taxon>
        <taxon>Vertebrata</taxon>
        <taxon>Euteleostomi</taxon>
        <taxon>Actinopterygii</taxon>
        <taxon>Neopterygii</taxon>
        <taxon>Teleostei</taxon>
        <taxon>Neoteleostei</taxon>
        <taxon>Acanthomorphata</taxon>
        <taxon>Eupercaria</taxon>
        <taxon>Sciaenidae</taxon>
        <taxon>Nibea</taxon>
    </lineage>
</organism>
<accession>A0ACB7F0Y0</accession>
<dbReference type="Proteomes" id="UP000805704">
    <property type="component" value="Chromosome 2"/>
</dbReference>
<keyword evidence="2" id="KW-1185">Reference proteome</keyword>
<comment type="caution">
    <text evidence="1">The sequence shown here is derived from an EMBL/GenBank/DDBJ whole genome shotgun (WGS) entry which is preliminary data.</text>
</comment>
<protein>
    <submittedName>
        <fullName evidence="1">Alpha-internexin</fullName>
    </submittedName>
</protein>
<proteinExistence type="predicted"/>
<name>A0ACB7F0Y0_NIBAL</name>
<gene>
    <name evidence="1" type="primary">INA.3</name>
    <name evidence="1" type="ORF">GBF38_013312</name>
</gene>
<evidence type="ECO:0000313" key="2">
    <source>
        <dbReference type="Proteomes" id="UP000805704"/>
    </source>
</evidence>
<evidence type="ECO:0000313" key="1">
    <source>
        <dbReference type="EMBL" id="KAG8007668.1"/>
    </source>
</evidence>
<reference evidence="1" key="1">
    <citation type="submission" date="2020-04" db="EMBL/GenBank/DDBJ databases">
        <title>A chromosome-scale assembly and high-density genetic map of the yellow drum (Nibea albiflora) genome.</title>
        <authorList>
            <person name="Xu D."/>
            <person name="Zhang W."/>
            <person name="Chen R."/>
            <person name="Tan P."/>
            <person name="Wang L."/>
            <person name="Song H."/>
            <person name="Tian L."/>
            <person name="Zhu Q."/>
            <person name="Wang B."/>
        </authorList>
    </citation>
    <scope>NUCLEOTIDE SEQUENCE</scope>
    <source>
        <strain evidence="1">ZJHYS-2018</strain>
    </source>
</reference>